<organism evidence="5 6">
    <name type="scientific">Heligmosomoides polygyrus</name>
    <name type="common">Parasitic roundworm</name>
    <dbReference type="NCBI Taxonomy" id="6339"/>
    <lineage>
        <taxon>Eukaryota</taxon>
        <taxon>Metazoa</taxon>
        <taxon>Ecdysozoa</taxon>
        <taxon>Nematoda</taxon>
        <taxon>Chromadorea</taxon>
        <taxon>Rhabditida</taxon>
        <taxon>Rhabditina</taxon>
        <taxon>Rhabditomorpha</taxon>
        <taxon>Strongyloidea</taxon>
        <taxon>Heligmosomidae</taxon>
        <taxon>Heligmosomoides</taxon>
    </lineage>
</organism>
<sequence>MPPRPAALLVLAVATFSLAPLSNAFPYCPCVLFNTTGTFHSPNYPANLENVDCLFYHFHAPPRSMVQITFSMFSLPVRNPV</sequence>
<evidence type="ECO:0000313" key="5">
    <source>
        <dbReference type="Proteomes" id="UP000050761"/>
    </source>
</evidence>
<dbReference type="InterPro" id="IPR000859">
    <property type="entry name" value="CUB_dom"/>
</dbReference>
<dbReference type="Gene3D" id="2.60.120.290">
    <property type="entry name" value="Spermadhesin, CUB domain"/>
    <property type="match status" value="1"/>
</dbReference>
<reference evidence="6" key="2">
    <citation type="submission" date="2019-09" db="UniProtKB">
        <authorList>
            <consortium name="WormBaseParasite"/>
        </authorList>
    </citation>
    <scope>IDENTIFICATION</scope>
</reference>
<name>A0A183FH87_HELPZ</name>
<keyword evidence="1" id="KW-1015">Disulfide bond</keyword>
<feature type="signal peptide" evidence="2">
    <location>
        <begin position="1"/>
        <end position="24"/>
    </location>
</feature>
<feature type="domain" description="CUB" evidence="3">
    <location>
        <begin position="28"/>
        <end position="75"/>
    </location>
</feature>
<dbReference type="InterPro" id="IPR035914">
    <property type="entry name" value="Sperma_CUB_dom_sf"/>
</dbReference>
<reference evidence="4 5" key="1">
    <citation type="submission" date="2018-11" db="EMBL/GenBank/DDBJ databases">
        <authorList>
            <consortium name="Pathogen Informatics"/>
        </authorList>
    </citation>
    <scope>NUCLEOTIDE SEQUENCE [LARGE SCALE GENOMIC DNA]</scope>
</reference>
<accession>A0A183FH87</accession>
<proteinExistence type="predicted"/>
<accession>A0A3P7XN32</accession>
<gene>
    <name evidence="4" type="ORF">HPBE_LOCUS6105</name>
</gene>
<keyword evidence="2" id="KW-0732">Signal</keyword>
<evidence type="ECO:0000256" key="2">
    <source>
        <dbReference type="SAM" id="SignalP"/>
    </source>
</evidence>
<dbReference type="Pfam" id="PF00431">
    <property type="entry name" value="CUB"/>
    <property type="match status" value="1"/>
</dbReference>
<dbReference type="SUPFAM" id="SSF49854">
    <property type="entry name" value="Spermadhesin, CUB domain"/>
    <property type="match status" value="1"/>
</dbReference>
<evidence type="ECO:0000259" key="3">
    <source>
        <dbReference type="Pfam" id="PF00431"/>
    </source>
</evidence>
<dbReference type="AlphaFoldDB" id="A0A183FH87"/>
<dbReference type="WBParaSite" id="HPBE_0000610401-mRNA-1">
    <property type="protein sequence ID" value="HPBE_0000610401-mRNA-1"/>
    <property type="gene ID" value="HPBE_0000610401"/>
</dbReference>
<dbReference type="OrthoDB" id="6369184at2759"/>
<evidence type="ECO:0000313" key="6">
    <source>
        <dbReference type="WBParaSite" id="HPBE_0000610401-mRNA-1"/>
    </source>
</evidence>
<protein>
    <submittedName>
        <fullName evidence="6">CUB domain-containing protein</fullName>
    </submittedName>
</protein>
<feature type="chain" id="PRO_5044551412" evidence="2">
    <location>
        <begin position="25"/>
        <end position="81"/>
    </location>
</feature>
<dbReference type="Proteomes" id="UP000050761">
    <property type="component" value="Unassembled WGS sequence"/>
</dbReference>
<keyword evidence="5" id="KW-1185">Reference proteome</keyword>
<evidence type="ECO:0000256" key="1">
    <source>
        <dbReference type="ARBA" id="ARBA00023157"/>
    </source>
</evidence>
<dbReference type="EMBL" id="UZAH01025596">
    <property type="protein sequence ID" value="VDO66939.1"/>
    <property type="molecule type" value="Genomic_DNA"/>
</dbReference>
<evidence type="ECO:0000313" key="4">
    <source>
        <dbReference type="EMBL" id="VDO66939.1"/>
    </source>
</evidence>